<proteinExistence type="predicted"/>
<dbReference type="InterPro" id="IPR001296">
    <property type="entry name" value="Glyco_trans_1"/>
</dbReference>
<keyword evidence="2" id="KW-0808">Transferase</keyword>
<name>A0A809S9E3_9BACT</name>
<dbReference type="EMBL" id="AP021858">
    <property type="protein sequence ID" value="BBO23581.1"/>
    <property type="molecule type" value="Genomic_DNA"/>
</dbReference>
<feature type="domain" description="Glycosyl transferase family 1" evidence="1">
    <location>
        <begin position="149"/>
        <end position="311"/>
    </location>
</feature>
<sequence length="337" mass="36498">MKVLLLHRQSFGAIAAHVRDLKGALKQRGYDADIVDATEWMPLPTGRKTDKAVSERLKKLCEPYDLVHAFGYRCAWACGVAIGYGEAWVYSAIDMPKTTHRLLIDKLNCAQFGICSSYAVRKVLDEAMALDLVMIPPGVPDPPSPPPTKAEARAQFDLPEGAKLLVGMSRWVSESGLSALIDALPQVAAEHPDVLLAIAGEGPMADELASRARSVDSERVRILGCVADPLTLLSASDLVIVPESRSGFSRVACEAMALSRAVLLRHGGGLPEMVDPEISGFLFASDELLGSRIVELLGLPITLETVGSAARIRVLDRYHIDQCADRIVDTYRSVLED</sequence>
<evidence type="ECO:0000313" key="2">
    <source>
        <dbReference type="EMBL" id="BBO23581.1"/>
    </source>
</evidence>
<dbReference type="AlphaFoldDB" id="A0A809S9E3"/>
<evidence type="ECO:0000259" key="1">
    <source>
        <dbReference type="Pfam" id="PF00534"/>
    </source>
</evidence>
<protein>
    <submittedName>
        <fullName evidence="2">Glycosyltransferase</fullName>
    </submittedName>
</protein>
<dbReference type="Proteomes" id="UP000662873">
    <property type="component" value="Chromosome"/>
</dbReference>
<reference evidence="2" key="1">
    <citation type="journal article" name="DNA Res.">
        <title>The physiological potential of anammox bacteria as revealed by their core genome structure.</title>
        <authorList>
            <person name="Okubo T."/>
            <person name="Toyoda A."/>
            <person name="Fukuhara K."/>
            <person name="Uchiyama I."/>
            <person name="Harigaya Y."/>
            <person name="Kuroiwa M."/>
            <person name="Suzuki T."/>
            <person name="Murakami Y."/>
            <person name="Suwa Y."/>
            <person name="Takami H."/>
        </authorList>
    </citation>
    <scope>NUCLEOTIDE SEQUENCE</scope>
    <source>
        <strain evidence="2">317325-2</strain>
    </source>
</reference>
<dbReference type="KEGG" id="npy:NPRO_11760"/>
<dbReference type="SUPFAM" id="SSF53756">
    <property type="entry name" value="UDP-Glycosyltransferase/glycogen phosphorylase"/>
    <property type="match status" value="1"/>
</dbReference>
<dbReference type="PANTHER" id="PTHR12526">
    <property type="entry name" value="GLYCOSYLTRANSFERASE"/>
    <property type="match status" value="1"/>
</dbReference>
<dbReference type="CDD" id="cd03801">
    <property type="entry name" value="GT4_PimA-like"/>
    <property type="match status" value="1"/>
</dbReference>
<gene>
    <name evidence="2" type="ORF">NPRO_11760</name>
</gene>
<dbReference type="PANTHER" id="PTHR12526:SF636">
    <property type="entry name" value="BLL3647 PROTEIN"/>
    <property type="match status" value="1"/>
</dbReference>
<organism evidence="2 3">
    <name type="scientific">Candidatus Nitrosymbiomonas proteolyticus</name>
    <dbReference type="NCBI Taxonomy" id="2608984"/>
    <lineage>
        <taxon>Bacteria</taxon>
        <taxon>Bacillati</taxon>
        <taxon>Armatimonadota</taxon>
        <taxon>Armatimonadota incertae sedis</taxon>
        <taxon>Candidatus Nitrosymbiomonas</taxon>
    </lineage>
</organism>
<accession>A0A809S9E3</accession>
<dbReference type="GO" id="GO:0016757">
    <property type="term" value="F:glycosyltransferase activity"/>
    <property type="evidence" value="ECO:0007669"/>
    <property type="project" value="InterPro"/>
</dbReference>
<evidence type="ECO:0000313" key="3">
    <source>
        <dbReference type="Proteomes" id="UP000662873"/>
    </source>
</evidence>
<dbReference type="Pfam" id="PF00534">
    <property type="entry name" value="Glycos_transf_1"/>
    <property type="match status" value="1"/>
</dbReference>
<dbReference type="Gene3D" id="3.40.50.2000">
    <property type="entry name" value="Glycogen Phosphorylase B"/>
    <property type="match status" value="2"/>
</dbReference>